<evidence type="ECO:0000256" key="3">
    <source>
        <dbReference type="ARBA" id="ARBA00023082"/>
    </source>
</evidence>
<dbReference type="SUPFAM" id="SSF88659">
    <property type="entry name" value="Sigma3 and sigma4 domains of RNA polymerase sigma factors"/>
    <property type="match status" value="1"/>
</dbReference>
<keyword evidence="8" id="KW-1185">Reference proteome</keyword>
<reference evidence="7 8" key="1">
    <citation type="submission" date="2020-03" db="EMBL/GenBank/DDBJ databases">
        <title>Leucobacter sp. nov., isolated from beetles.</title>
        <authorList>
            <person name="Hyun D.-W."/>
            <person name="Bae J.-W."/>
        </authorList>
    </citation>
    <scope>NUCLEOTIDE SEQUENCE [LARGE SCALE GENOMIC DNA]</scope>
    <source>
        <strain evidence="7 8">HDW9A</strain>
    </source>
</reference>
<dbReference type="InterPro" id="IPR013249">
    <property type="entry name" value="RNA_pol_sigma70_r4_t2"/>
</dbReference>
<name>A0ABX6JXV3_9MICO</name>
<dbReference type="PANTHER" id="PTHR43133:SF8">
    <property type="entry name" value="RNA POLYMERASE SIGMA FACTOR HI_1459-RELATED"/>
    <property type="match status" value="1"/>
</dbReference>
<dbReference type="Gene3D" id="1.10.1740.10">
    <property type="match status" value="1"/>
</dbReference>
<keyword evidence="3" id="KW-0731">Sigma factor</keyword>
<keyword evidence="2" id="KW-0805">Transcription regulation</keyword>
<dbReference type="InterPro" id="IPR036388">
    <property type="entry name" value="WH-like_DNA-bd_sf"/>
</dbReference>
<dbReference type="InterPro" id="IPR039425">
    <property type="entry name" value="RNA_pol_sigma-70-like"/>
</dbReference>
<accession>A0ABX6JXV3</accession>
<dbReference type="InterPro" id="IPR013325">
    <property type="entry name" value="RNA_pol_sigma_r2"/>
</dbReference>
<dbReference type="Proteomes" id="UP000503441">
    <property type="component" value="Chromosome"/>
</dbReference>
<evidence type="ECO:0000313" key="8">
    <source>
        <dbReference type="Proteomes" id="UP000503441"/>
    </source>
</evidence>
<dbReference type="NCBIfam" id="TIGR02937">
    <property type="entry name" value="sigma70-ECF"/>
    <property type="match status" value="1"/>
</dbReference>
<proteinExistence type="inferred from homology"/>
<keyword evidence="5" id="KW-0804">Transcription</keyword>
<dbReference type="Gene3D" id="1.10.10.10">
    <property type="entry name" value="Winged helix-like DNA-binding domain superfamily/Winged helix DNA-binding domain"/>
    <property type="match status" value="1"/>
</dbReference>
<keyword evidence="4" id="KW-0238">DNA-binding</keyword>
<evidence type="ECO:0000256" key="2">
    <source>
        <dbReference type="ARBA" id="ARBA00023015"/>
    </source>
</evidence>
<feature type="domain" description="RNA polymerase sigma factor 70 region 4 type 2" evidence="6">
    <location>
        <begin position="117"/>
        <end position="168"/>
    </location>
</feature>
<evidence type="ECO:0000256" key="1">
    <source>
        <dbReference type="ARBA" id="ARBA00010641"/>
    </source>
</evidence>
<dbReference type="InterPro" id="IPR014284">
    <property type="entry name" value="RNA_pol_sigma-70_dom"/>
</dbReference>
<dbReference type="PANTHER" id="PTHR43133">
    <property type="entry name" value="RNA POLYMERASE ECF-TYPE SIGMA FACTO"/>
    <property type="match status" value="1"/>
</dbReference>
<evidence type="ECO:0000259" key="6">
    <source>
        <dbReference type="Pfam" id="PF08281"/>
    </source>
</evidence>
<organism evidence="7 8">
    <name type="scientific">Leucobacter coleopterorum</name>
    <dbReference type="NCBI Taxonomy" id="2714933"/>
    <lineage>
        <taxon>Bacteria</taxon>
        <taxon>Bacillati</taxon>
        <taxon>Actinomycetota</taxon>
        <taxon>Actinomycetes</taxon>
        <taxon>Micrococcales</taxon>
        <taxon>Microbacteriaceae</taxon>
        <taxon>Leucobacter</taxon>
    </lineage>
</organism>
<protein>
    <submittedName>
        <fullName evidence="7">Sigma-70 family RNA polymerase sigma factor</fullName>
    </submittedName>
</protein>
<evidence type="ECO:0000313" key="7">
    <source>
        <dbReference type="EMBL" id="QIM19052.1"/>
    </source>
</evidence>
<dbReference type="Pfam" id="PF08281">
    <property type="entry name" value="Sigma70_r4_2"/>
    <property type="match status" value="1"/>
</dbReference>
<dbReference type="InterPro" id="IPR013324">
    <property type="entry name" value="RNA_pol_sigma_r3/r4-like"/>
</dbReference>
<dbReference type="SUPFAM" id="SSF88946">
    <property type="entry name" value="Sigma2 domain of RNA polymerase sigma factors"/>
    <property type="match status" value="1"/>
</dbReference>
<sequence length="277" mass="30290">MSEANFAVATEADLASYFTASRTGLVNFAQSLTRDRGRSEDIVAEAYIQVVGMIRRGKGPTAEKLEPYVKVCVRNEAFRQAKRNSNEVPTPIIEALVDEMIETVSEPDHNGTWDEEAATRAFHTLSPRSQSILRLTTIQGQRVSAVSEQLGMSERAVVSAAFRARQNLRTRYLVEVTADSHNCRDIRIDYLASFARDQASTRREKKISAHIQHCSSCEQTLRRMRALRLPATVIVGIAATASVMSPHAGSSAQAAELAQKDQALQAIGSGSGSATPR</sequence>
<evidence type="ECO:0000256" key="5">
    <source>
        <dbReference type="ARBA" id="ARBA00023163"/>
    </source>
</evidence>
<dbReference type="RefSeq" id="WP_166331242.1">
    <property type="nucleotide sequence ID" value="NZ_CP049933.1"/>
</dbReference>
<gene>
    <name evidence="7" type="ORF">G7066_11600</name>
</gene>
<dbReference type="EMBL" id="CP049933">
    <property type="protein sequence ID" value="QIM19052.1"/>
    <property type="molecule type" value="Genomic_DNA"/>
</dbReference>
<evidence type="ECO:0000256" key="4">
    <source>
        <dbReference type="ARBA" id="ARBA00023125"/>
    </source>
</evidence>
<comment type="similarity">
    <text evidence="1">Belongs to the sigma-70 factor family. ECF subfamily.</text>
</comment>